<dbReference type="Proteomes" id="UP000198583">
    <property type="component" value="Unassembled WGS sequence"/>
</dbReference>
<keyword evidence="2" id="KW-1185">Reference proteome</keyword>
<organism evidence="1 2">
    <name type="scientific">Lentzea waywayandensis</name>
    <dbReference type="NCBI Taxonomy" id="84724"/>
    <lineage>
        <taxon>Bacteria</taxon>
        <taxon>Bacillati</taxon>
        <taxon>Actinomycetota</taxon>
        <taxon>Actinomycetes</taxon>
        <taxon>Pseudonocardiales</taxon>
        <taxon>Pseudonocardiaceae</taxon>
        <taxon>Lentzea</taxon>
    </lineage>
</organism>
<gene>
    <name evidence="1" type="ORF">SAMN04488564_10680</name>
</gene>
<dbReference type="OrthoDB" id="7156208at2"/>
<protein>
    <submittedName>
        <fullName evidence="1">Uncharacterized protein</fullName>
    </submittedName>
</protein>
<sequence>MGTATLNVWVTEVGDPCKIDLKHQWYVHVLTCDGELLTWCGNGGEPAPYTNIRTRCGHVEVPVPPGQYLVMATWSPGVGDAHQLGNHLTHLQVVRVGCGDRACVTLFPPTAHFCGTWFQIALRTLARLGDLERDVAERAHQAIGEVLRRLPQPPDRLTAATIQLVRENAED</sequence>
<accession>A0A1I6EWS3</accession>
<proteinExistence type="predicted"/>
<dbReference type="AlphaFoldDB" id="A0A1I6EWS3"/>
<name>A0A1I6EWS3_9PSEU</name>
<evidence type="ECO:0000313" key="1">
    <source>
        <dbReference type="EMBL" id="SFR22155.1"/>
    </source>
</evidence>
<dbReference type="EMBL" id="FOYL01000006">
    <property type="protein sequence ID" value="SFR22155.1"/>
    <property type="molecule type" value="Genomic_DNA"/>
</dbReference>
<reference evidence="2" key="1">
    <citation type="submission" date="2016-10" db="EMBL/GenBank/DDBJ databases">
        <authorList>
            <person name="Varghese N."/>
            <person name="Submissions S."/>
        </authorList>
    </citation>
    <scope>NUCLEOTIDE SEQUENCE [LARGE SCALE GENOMIC DNA]</scope>
    <source>
        <strain evidence="2">DSM 44232</strain>
    </source>
</reference>
<evidence type="ECO:0000313" key="2">
    <source>
        <dbReference type="Proteomes" id="UP000198583"/>
    </source>
</evidence>